<evidence type="ECO:0000313" key="3">
    <source>
        <dbReference type="Proteomes" id="UP000443423"/>
    </source>
</evidence>
<evidence type="ECO:0000313" key="2">
    <source>
        <dbReference type="EMBL" id="MRW95886.1"/>
    </source>
</evidence>
<dbReference type="EMBL" id="WKJQ01000001">
    <property type="protein sequence ID" value="MRW95886.1"/>
    <property type="molecule type" value="Genomic_DNA"/>
</dbReference>
<dbReference type="OrthoDB" id="304286at2157"/>
<proteinExistence type="predicted"/>
<accession>A0A6A8G6Y1</accession>
<dbReference type="RefSeq" id="WP_151109791.1">
    <property type="nucleotide sequence ID" value="NZ_WKJQ01000001.1"/>
</dbReference>
<dbReference type="SUPFAM" id="SSF52833">
    <property type="entry name" value="Thioredoxin-like"/>
    <property type="match status" value="1"/>
</dbReference>
<dbReference type="Gene3D" id="3.40.30.10">
    <property type="entry name" value="Glutaredoxin"/>
    <property type="match status" value="1"/>
</dbReference>
<dbReference type="InterPro" id="IPR036249">
    <property type="entry name" value="Thioredoxin-like_sf"/>
</dbReference>
<dbReference type="Proteomes" id="UP000443423">
    <property type="component" value="Unassembled WGS sequence"/>
</dbReference>
<feature type="domain" description="Thioredoxin" evidence="1">
    <location>
        <begin position="111"/>
        <end position="228"/>
    </location>
</feature>
<protein>
    <submittedName>
        <fullName evidence="2">Thioredoxin</fullName>
    </submittedName>
</protein>
<gene>
    <name evidence="2" type="ORF">GJR99_04755</name>
</gene>
<dbReference type="CDD" id="cd02947">
    <property type="entry name" value="TRX_family"/>
    <property type="match status" value="1"/>
</dbReference>
<name>A0A6A8G6Y1_9EURY</name>
<dbReference type="InterPro" id="IPR017937">
    <property type="entry name" value="Thioredoxin_CS"/>
</dbReference>
<dbReference type="Pfam" id="PF00085">
    <property type="entry name" value="Thioredoxin"/>
    <property type="match status" value="1"/>
</dbReference>
<evidence type="ECO:0000259" key="1">
    <source>
        <dbReference type="PROSITE" id="PS51352"/>
    </source>
</evidence>
<dbReference type="AlphaFoldDB" id="A0A6A8G6Y1"/>
<dbReference type="PROSITE" id="PS51352">
    <property type="entry name" value="THIOREDOXIN_2"/>
    <property type="match status" value="1"/>
</dbReference>
<dbReference type="InterPro" id="IPR013766">
    <property type="entry name" value="Thioredoxin_domain"/>
</dbReference>
<organism evidence="2 3">
    <name type="scientific">Haloferax marinum</name>
    <dbReference type="NCBI Taxonomy" id="2666143"/>
    <lineage>
        <taxon>Archaea</taxon>
        <taxon>Methanobacteriati</taxon>
        <taxon>Methanobacteriota</taxon>
        <taxon>Stenosarchaea group</taxon>
        <taxon>Halobacteria</taxon>
        <taxon>Halobacteriales</taxon>
        <taxon>Haloferacaceae</taxon>
        <taxon>Haloferax</taxon>
    </lineage>
</organism>
<comment type="caution">
    <text evidence="2">The sequence shown here is derived from an EMBL/GenBank/DDBJ whole genome shotgun (WGS) entry which is preliminary data.</text>
</comment>
<sequence length="228" mass="24903">MAATNPNHHADPETALDTLIAAGAVEEAPDGTLTTTDEFEKTLAIYHDIYGAVSNEEFENTVAELFGLDSETANERIEKFDIGREDVVAYLATQSFLDIPVEQDLLVVMAGLLVEITPSSSVPEELTELADDTFEAFLEENPDAVITVWRRNCAPCDAMKEELDALLERVPDGVAIAGVDGEEVGEFCRTFDVDAAPSILCFRAGDLKEHESGRRSPDEVSDIFGRVY</sequence>
<dbReference type="PROSITE" id="PS00194">
    <property type="entry name" value="THIOREDOXIN_1"/>
    <property type="match status" value="1"/>
</dbReference>
<reference evidence="2 3" key="1">
    <citation type="submission" date="2019-11" db="EMBL/GenBank/DDBJ databases">
        <title>Whole genome sequence of Haloferax sp. MBLA0078.</title>
        <authorList>
            <person name="Seo M.-J."/>
            <person name="Cho E.-S."/>
        </authorList>
    </citation>
    <scope>NUCLEOTIDE SEQUENCE [LARGE SCALE GENOMIC DNA]</scope>
    <source>
        <strain evidence="2 3">MBLA0078</strain>
    </source>
</reference>
<keyword evidence="3" id="KW-1185">Reference proteome</keyword>